<evidence type="ECO:0000313" key="9">
    <source>
        <dbReference type="Proteomes" id="UP000247702"/>
    </source>
</evidence>
<evidence type="ECO:0000256" key="1">
    <source>
        <dbReference type="ARBA" id="ARBA00004123"/>
    </source>
</evidence>
<dbReference type="GO" id="GO:0008270">
    <property type="term" value="F:zinc ion binding"/>
    <property type="evidence" value="ECO:0007669"/>
    <property type="project" value="UniProtKB-KW"/>
</dbReference>
<dbReference type="Proteomes" id="UP000247702">
    <property type="component" value="Unassembled WGS sequence"/>
</dbReference>
<evidence type="ECO:0000259" key="7">
    <source>
        <dbReference type="Pfam" id="PF04937"/>
    </source>
</evidence>
<evidence type="ECO:0000256" key="2">
    <source>
        <dbReference type="ARBA" id="ARBA00022723"/>
    </source>
</evidence>
<evidence type="ECO:0000256" key="4">
    <source>
        <dbReference type="ARBA" id="ARBA00022833"/>
    </source>
</evidence>
<keyword evidence="5" id="KW-0539">Nucleus</keyword>
<dbReference type="Pfam" id="PF04937">
    <property type="entry name" value="DUF659"/>
    <property type="match status" value="1"/>
</dbReference>
<keyword evidence="2" id="KW-0479">Metal-binding</keyword>
<dbReference type="EMBL" id="BEXD01000208">
    <property type="protein sequence ID" value="GBB85292.1"/>
    <property type="molecule type" value="Genomic_DNA"/>
</dbReference>
<comment type="subcellular location">
    <subcellularLocation>
        <location evidence="1">Nucleus</location>
    </subcellularLocation>
</comment>
<reference evidence="8 9" key="1">
    <citation type="submission" date="2017-11" db="EMBL/GenBank/DDBJ databases">
        <title>The genome of Rhizophagus clarus HR1 reveals common genetic basis of auxotrophy among arbuscular mycorrhizal fungi.</title>
        <authorList>
            <person name="Kobayashi Y."/>
        </authorList>
    </citation>
    <scope>NUCLEOTIDE SEQUENCE [LARGE SCALE GENOMIC DNA]</scope>
    <source>
        <strain evidence="8 9">HR1</strain>
    </source>
</reference>
<feature type="region of interest" description="Disordered" evidence="6">
    <location>
        <begin position="1"/>
        <end position="20"/>
    </location>
</feature>
<dbReference type="PANTHER" id="PTHR46481:SF10">
    <property type="entry name" value="ZINC FINGER BED DOMAIN-CONTAINING PROTEIN 39"/>
    <property type="match status" value="1"/>
</dbReference>
<dbReference type="GO" id="GO:0005634">
    <property type="term" value="C:nucleus"/>
    <property type="evidence" value="ECO:0007669"/>
    <property type="project" value="UniProtKB-SubCell"/>
</dbReference>
<evidence type="ECO:0000313" key="8">
    <source>
        <dbReference type="EMBL" id="GBB85292.1"/>
    </source>
</evidence>
<dbReference type="InterPro" id="IPR007021">
    <property type="entry name" value="DUF659"/>
</dbReference>
<keyword evidence="9" id="KW-1185">Reference proteome</keyword>
<dbReference type="AlphaFoldDB" id="A0A2Z6Q9T9"/>
<sequence length="419" mass="48401">MQYKQKFNENSKQSQTKITDFHESSKLSQERYHEITRACVKAFIICGIPWHVIENPFFIELLKTLHPGYMPPSRDNLSGELFAQEAVVVNQQIIKELKNSTSLTLLYDRWTNMNLLKKSHTGVFLAKEIEDIIKQIGLEKFSAVVSDAGANIQNARKIISEKYPNILSVHCIAHSINLISKDICNTPFANKILTRCNTIVTFFKRSHQEGAALKKEFKNYNLQADYTNILSQAVLTILKFRAFFDDVCALAFALHPIKKAILKLESQSCILADCFIGLVQLGAAIKKLLENNYFTFHYQCIIIFNKHYVEFANLLYLLCFFLHPEICWTRGTFQNLLITADEIFEKIGKSKSARKELMYQMKKYHTRQVLFDIELGDTEFPTIWWLSIKNNFSKRKDYLVQLALKLFSITPHAAGCKRV</sequence>
<gene>
    <name evidence="8" type="ORF">RclHR1_11850007</name>
</gene>
<dbReference type="InterPro" id="IPR012337">
    <property type="entry name" value="RNaseH-like_sf"/>
</dbReference>
<name>A0A2Z6Q9T9_9GLOM</name>
<dbReference type="PANTHER" id="PTHR46481">
    <property type="entry name" value="ZINC FINGER BED DOMAIN-CONTAINING PROTEIN 4"/>
    <property type="match status" value="1"/>
</dbReference>
<dbReference type="InterPro" id="IPR052035">
    <property type="entry name" value="ZnF_BED_domain_contain"/>
</dbReference>
<feature type="domain" description="DUF659" evidence="7">
    <location>
        <begin position="115"/>
        <end position="199"/>
    </location>
</feature>
<comment type="caution">
    <text evidence="8">The sequence shown here is derived from an EMBL/GenBank/DDBJ whole genome shotgun (WGS) entry which is preliminary data.</text>
</comment>
<proteinExistence type="predicted"/>
<evidence type="ECO:0000256" key="5">
    <source>
        <dbReference type="ARBA" id="ARBA00023242"/>
    </source>
</evidence>
<feature type="compositionally biased region" description="Polar residues" evidence="6">
    <location>
        <begin position="8"/>
        <end position="18"/>
    </location>
</feature>
<organism evidence="8 9">
    <name type="scientific">Rhizophagus clarus</name>
    <dbReference type="NCBI Taxonomy" id="94130"/>
    <lineage>
        <taxon>Eukaryota</taxon>
        <taxon>Fungi</taxon>
        <taxon>Fungi incertae sedis</taxon>
        <taxon>Mucoromycota</taxon>
        <taxon>Glomeromycotina</taxon>
        <taxon>Glomeromycetes</taxon>
        <taxon>Glomerales</taxon>
        <taxon>Glomeraceae</taxon>
        <taxon>Rhizophagus</taxon>
    </lineage>
</organism>
<dbReference type="SUPFAM" id="SSF53098">
    <property type="entry name" value="Ribonuclease H-like"/>
    <property type="match status" value="1"/>
</dbReference>
<protein>
    <recommendedName>
        <fullName evidence="7">DUF659 domain-containing protein</fullName>
    </recommendedName>
</protein>
<evidence type="ECO:0000256" key="6">
    <source>
        <dbReference type="SAM" id="MobiDB-lite"/>
    </source>
</evidence>
<accession>A0A2Z6Q9T9</accession>
<evidence type="ECO:0000256" key="3">
    <source>
        <dbReference type="ARBA" id="ARBA00022771"/>
    </source>
</evidence>
<keyword evidence="4" id="KW-0862">Zinc</keyword>
<keyword evidence="3" id="KW-0863">Zinc-finger</keyword>